<dbReference type="Proteomes" id="UP001057452">
    <property type="component" value="Chromosome 22"/>
</dbReference>
<reference evidence="1" key="1">
    <citation type="submission" date="2022-05" db="EMBL/GenBank/DDBJ databases">
        <title>Chromosome-level genome of Chaenocephalus aceratus.</title>
        <authorList>
            <person name="Park H."/>
        </authorList>
    </citation>
    <scope>NUCLEOTIDE SEQUENCE</scope>
    <source>
        <strain evidence="1">KU_202001</strain>
    </source>
</reference>
<evidence type="ECO:0000313" key="2">
    <source>
        <dbReference type="Proteomes" id="UP001057452"/>
    </source>
</evidence>
<evidence type="ECO:0000313" key="1">
    <source>
        <dbReference type="EMBL" id="KAI4813108.1"/>
    </source>
</evidence>
<proteinExistence type="predicted"/>
<sequence>MCVSTRFPEAIPSRKITAPAIIKALTKFFTTFGLPKVVQTDQGTNFLSKIFRKTLQSLGVSHSVSSAYHPESQGALERWHQTLKSMLGKYCHDTGRDWDEGVPFVLFAIRDAKQESTGFSPAELVFGHNVRGPLKMLKDTLVSESLPKTDVKKFVSQCREHLRQATKLAREALASSQENMKGRYDRRAVKRQFQPGEQVLVLLPTPGSALNARFSGPYVVVRQESDTNYIIDTPEHRRKTRLCHVNMLKSYHAREASQGDQQGTVVTAVPSVATSLACAMSVVEDDLIVPSGGQQCGRLSNSEFMLSLESNLAYLPESQRGDVVGLVHAHPTLFGDVPSSTNVLKHDIDVGNAHPVKQHAYRCHIEKRENMKKEVCYLLENGLAKPSCSPWSSPCLLAPKSDGTPRFCTDFRKVNALTVPDSFPLTRMDDCIDSVGPSVFITKLDLLKGYWQVPLTSRASDISAFVTPDHFMQYTVMAFGMRNAPATFQRLMQLVLGDVANCNVYLDDLVVFSDSWTDHMAILTCVFQRLAGASLTVNLAKCEFGKATVTYLGKQVGHGHVRPVDAKVEAILSYPAPATRRELRRFLGMAGYYRCFCKNFSVVVAPLTQLCSPNVPFLWTEECCRSFSSAKSLLCSAPVLCAPNFILPFKLEVDASGSGAGAVLLQEGDGGVSHPVCYFSTKFKRHQLNYSTIEKETLAMLLALQHFQVYVGSSSTPVVVYTDHNPLVFLSQMFNHNQRLMRWALLAQDFNIVINYKKGADNVVADVLSRG</sequence>
<comment type="caution">
    <text evidence="1">The sequence shown here is derived from an EMBL/GenBank/DDBJ whole genome shotgun (WGS) entry which is preliminary data.</text>
</comment>
<name>A0ACB9WIQ9_CHAAC</name>
<protein>
    <submittedName>
        <fullName evidence="1">Uncharacterized protein</fullName>
    </submittedName>
</protein>
<keyword evidence="2" id="KW-1185">Reference proteome</keyword>
<dbReference type="EMBL" id="CM043806">
    <property type="protein sequence ID" value="KAI4813108.1"/>
    <property type="molecule type" value="Genomic_DNA"/>
</dbReference>
<gene>
    <name evidence="1" type="ORF">KUCAC02_024456</name>
</gene>
<accession>A0ACB9WIQ9</accession>
<organism evidence="1 2">
    <name type="scientific">Chaenocephalus aceratus</name>
    <name type="common">Blackfin icefish</name>
    <name type="synonym">Chaenichthys aceratus</name>
    <dbReference type="NCBI Taxonomy" id="36190"/>
    <lineage>
        <taxon>Eukaryota</taxon>
        <taxon>Metazoa</taxon>
        <taxon>Chordata</taxon>
        <taxon>Craniata</taxon>
        <taxon>Vertebrata</taxon>
        <taxon>Euteleostomi</taxon>
        <taxon>Actinopterygii</taxon>
        <taxon>Neopterygii</taxon>
        <taxon>Teleostei</taxon>
        <taxon>Neoteleostei</taxon>
        <taxon>Acanthomorphata</taxon>
        <taxon>Eupercaria</taxon>
        <taxon>Perciformes</taxon>
        <taxon>Notothenioidei</taxon>
        <taxon>Channichthyidae</taxon>
        <taxon>Chaenocephalus</taxon>
    </lineage>
</organism>